<keyword evidence="3" id="KW-0804">Transcription</keyword>
<dbReference type="SUPFAM" id="SSF46689">
    <property type="entry name" value="Homeodomain-like"/>
    <property type="match status" value="1"/>
</dbReference>
<gene>
    <name evidence="6" type="ORF">GCM10011399_24420</name>
</gene>
<evidence type="ECO:0000313" key="7">
    <source>
        <dbReference type="Proteomes" id="UP000598775"/>
    </source>
</evidence>
<dbReference type="GO" id="GO:0003677">
    <property type="term" value="F:DNA binding"/>
    <property type="evidence" value="ECO:0007669"/>
    <property type="project" value="UniProtKB-UniRule"/>
</dbReference>
<accession>A0A917B7R9</accession>
<dbReference type="InterPro" id="IPR054156">
    <property type="entry name" value="YxaF_TetR_C"/>
</dbReference>
<feature type="DNA-binding region" description="H-T-H motif" evidence="4">
    <location>
        <begin position="18"/>
        <end position="37"/>
    </location>
</feature>
<dbReference type="PRINTS" id="PR00455">
    <property type="entry name" value="HTHTETR"/>
</dbReference>
<dbReference type="PANTHER" id="PTHR47506">
    <property type="entry name" value="TRANSCRIPTIONAL REGULATORY PROTEIN"/>
    <property type="match status" value="1"/>
</dbReference>
<dbReference type="InterPro" id="IPR001647">
    <property type="entry name" value="HTH_TetR"/>
</dbReference>
<dbReference type="Pfam" id="PF00440">
    <property type="entry name" value="TetR_N"/>
    <property type="match status" value="1"/>
</dbReference>
<comment type="caution">
    <text evidence="6">The sequence shown here is derived from an EMBL/GenBank/DDBJ whole genome shotgun (WGS) entry which is preliminary data.</text>
</comment>
<dbReference type="InterPro" id="IPR009057">
    <property type="entry name" value="Homeodomain-like_sf"/>
</dbReference>
<dbReference type="PANTHER" id="PTHR47506:SF3">
    <property type="entry name" value="HTH-TYPE TRANSCRIPTIONAL REGULATOR LMRA"/>
    <property type="match status" value="1"/>
</dbReference>
<keyword evidence="1" id="KW-0805">Transcription regulation</keyword>
<keyword evidence="7" id="KW-1185">Reference proteome</keyword>
<evidence type="ECO:0000256" key="1">
    <source>
        <dbReference type="ARBA" id="ARBA00023015"/>
    </source>
</evidence>
<feature type="domain" description="HTH tetR-type" evidence="5">
    <location>
        <begin position="1"/>
        <end position="55"/>
    </location>
</feature>
<evidence type="ECO:0000256" key="2">
    <source>
        <dbReference type="ARBA" id="ARBA00023125"/>
    </source>
</evidence>
<dbReference type="EMBL" id="BMGP01000004">
    <property type="protein sequence ID" value="GGF30350.1"/>
    <property type="molecule type" value="Genomic_DNA"/>
</dbReference>
<keyword evidence="2 4" id="KW-0238">DNA-binding</keyword>
<dbReference type="PROSITE" id="PS50977">
    <property type="entry name" value="HTH_TETR_2"/>
    <property type="match status" value="1"/>
</dbReference>
<evidence type="ECO:0000256" key="3">
    <source>
        <dbReference type="ARBA" id="ARBA00023163"/>
    </source>
</evidence>
<dbReference type="AlphaFoldDB" id="A0A917B7R9"/>
<dbReference type="Pfam" id="PF21993">
    <property type="entry name" value="TetR_C_13_2"/>
    <property type="match status" value="1"/>
</dbReference>
<sequence>MVEGAARLLAQRGLQETSFSEVLELTGAPRGSIYHHFPNGKDQLIAAAVDAAGAHAVALIGLAASSSATDITTHFLAMWREVLVRSNYTAGCSVLAVTVATDSADLLSHAASVFRAWRERLAQLLSDGGLNPRSAARFAALLIASTEGAVVLSRAEQSMEPFELVAEQLAAQAAVLDAG</sequence>
<dbReference type="Proteomes" id="UP000598775">
    <property type="component" value="Unassembled WGS sequence"/>
</dbReference>
<dbReference type="InterPro" id="IPR036271">
    <property type="entry name" value="Tet_transcr_reg_TetR-rel_C_sf"/>
</dbReference>
<proteinExistence type="predicted"/>
<dbReference type="Gene3D" id="1.10.357.10">
    <property type="entry name" value="Tetracycline Repressor, domain 2"/>
    <property type="match status" value="1"/>
</dbReference>
<protein>
    <submittedName>
        <fullName evidence="6">TetR-family transcriptional regulator</fullName>
    </submittedName>
</protein>
<evidence type="ECO:0000259" key="5">
    <source>
        <dbReference type="PROSITE" id="PS50977"/>
    </source>
</evidence>
<reference evidence="6 7" key="1">
    <citation type="journal article" date="2014" name="Int. J. Syst. Evol. Microbiol.">
        <title>Complete genome sequence of Corynebacterium casei LMG S-19264T (=DSM 44701T), isolated from a smear-ripened cheese.</title>
        <authorList>
            <consortium name="US DOE Joint Genome Institute (JGI-PGF)"/>
            <person name="Walter F."/>
            <person name="Albersmeier A."/>
            <person name="Kalinowski J."/>
            <person name="Ruckert C."/>
        </authorList>
    </citation>
    <scope>NUCLEOTIDE SEQUENCE [LARGE SCALE GENOMIC DNA]</scope>
    <source>
        <strain evidence="6 7">CGMCC 1.12976</strain>
    </source>
</reference>
<evidence type="ECO:0000256" key="4">
    <source>
        <dbReference type="PROSITE-ProRule" id="PRU00335"/>
    </source>
</evidence>
<evidence type="ECO:0000313" key="6">
    <source>
        <dbReference type="EMBL" id="GGF30350.1"/>
    </source>
</evidence>
<organism evidence="6 7">
    <name type="scientific">Subtercola lobariae</name>
    <dbReference type="NCBI Taxonomy" id="1588641"/>
    <lineage>
        <taxon>Bacteria</taxon>
        <taxon>Bacillati</taxon>
        <taxon>Actinomycetota</taxon>
        <taxon>Actinomycetes</taxon>
        <taxon>Micrococcales</taxon>
        <taxon>Microbacteriaceae</taxon>
        <taxon>Subtercola</taxon>
    </lineage>
</organism>
<name>A0A917B7R9_9MICO</name>
<dbReference type="SUPFAM" id="SSF48498">
    <property type="entry name" value="Tetracyclin repressor-like, C-terminal domain"/>
    <property type="match status" value="1"/>
</dbReference>